<evidence type="ECO:0000256" key="2">
    <source>
        <dbReference type="ARBA" id="ARBA00022516"/>
    </source>
</evidence>
<dbReference type="GO" id="GO:0016614">
    <property type="term" value="F:oxidoreductase activity, acting on CH-OH group of donors"/>
    <property type="evidence" value="ECO:0007669"/>
    <property type="project" value="InterPro"/>
</dbReference>
<dbReference type="Pfam" id="PF13685">
    <property type="entry name" value="Fe-ADH_2"/>
    <property type="match status" value="1"/>
</dbReference>
<accession>A0A9D1CQM4</accession>
<dbReference type="EMBL" id="DVFJ01000009">
    <property type="protein sequence ID" value="HIQ71268.1"/>
    <property type="molecule type" value="Genomic_DNA"/>
</dbReference>
<dbReference type="Gene3D" id="3.40.50.1970">
    <property type="match status" value="1"/>
</dbReference>
<keyword evidence="2" id="KW-0444">Lipid biosynthesis</keyword>
<evidence type="ECO:0000256" key="8">
    <source>
        <dbReference type="ARBA" id="ARBA00023209"/>
    </source>
</evidence>
<keyword evidence="6" id="KW-0520">NAD</keyword>
<keyword evidence="7" id="KW-0443">Lipid metabolism</keyword>
<dbReference type="AlphaFoldDB" id="A0A9D1CQM4"/>
<keyword evidence="4" id="KW-0521">NADP</keyword>
<evidence type="ECO:0000313" key="11">
    <source>
        <dbReference type="Proteomes" id="UP000886887"/>
    </source>
</evidence>
<dbReference type="Gene3D" id="1.20.1090.10">
    <property type="entry name" value="Dehydroquinate synthase-like - alpha domain"/>
    <property type="match status" value="1"/>
</dbReference>
<comment type="caution">
    <text evidence="10">The sequence shown here is derived from an EMBL/GenBank/DDBJ whole genome shotgun (WGS) entry which is preliminary data.</text>
</comment>
<name>A0A9D1CQM4_9FIRM</name>
<dbReference type="InterPro" id="IPR032837">
    <property type="entry name" value="G1PDH"/>
</dbReference>
<dbReference type="PANTHER" id="PTHR43616:SF5">
    <property type="entry name" value="GLYCEROL DEHYDROGENASE 1"/>
    <property type="match status" value="1"/>
</dbReference>
<sequence>MTKPFDQMTFDELLRPQGHDCACGMHHDCGLKYLRVGKGVVSLLPQALQAIGARRPFLVMDPNTRRAAGETVERVLREAGIDFETFVFRQSERIEPDEAAVGAITMAYDPACDVILAVGSGVINDCCKVVAHASHVPSAVVCTAPSMDGYASNSSAMLQNRVKVSPNNACAQAILADTDLMATAPDVMLRAGLGDMLAKYVSLCEWRISHLVYGDAYCPQIAQLVRASVRKVATNAPGLLQRDEAAIAAVAEGLILSGVAMAFAGNSRPASGLEHYFSHVWEMFALQRGGTCDLHGIQVGVGVRLTLWLYDKVLMPIQRVDAARALASVADFSEQAWRERVERVFGPAAPELIALEARVHKNDPQRHRERLSRIVRHWDEIRAAMREELPAREDIDRLMRACGMPMTPADLGVSLQDTLDALVGSRDLRDKYLTSSLLWDLGLLDDAETSLREMLQNR</sequence>
<dbReference type="SUPFAM" id="SSF56796">
    <property type="entry name" value="Dehydroquinate synthase-like"/>
    <property type="match status" value="1"/>
</dbReference>
<proteinExistence type="predicted"/>
<dbReference type="Proteomes" id="UP000886887">
    <property type="component" value="Unassembled WGS sequence"/>
</dbReference>
<evidence type="ECO:0000256" key="7">
    <source>
        <dbReference type="ARBA" id="ARBA00023098"/>
    </source>
</evidence>
<dbReference type="CDD" id="cd08175">
    <property type="entry name" value="G1PDH"/>
    <property type="match status" value="1"/>
</dbReference>
<dbReference type="GO" id="GO:0008654">
    <property type="term" value="P:phospholipid biosynthetic process"/>
    <property type="evidence" value="ECO:0007669"/>
    <property type="project" value="UniProtKB-KW"/>
</dbReference>
<dbReference type="PANTHER" id="PTHR43616">
    <property type="entry name" value="GLYCEROL DEHYDROGENASE"/>
    <property type="match status" value="1"/>
</dbReference>
<dbReference type="InterPro" id="IPR016205">
    <property type="entry name" value="Glycerol_DH"/>
</dbReference>
<keyword evidence="9" id="KW-1208">Phospholipid metabolism</keyword>
<evidence type="ECO:0000313" key="10">
    <source>
        <dbReference type="EMBL" id="HIQ71268.1"/>
    </source>
</evidence>
<gene>
    <name evidence="10" type="ORF">IAB73_03540</name>
</gene>
<evidence type="ECO:0000256" key="4">
    <source>
        <dbReference type="ARBA" id="ARBA00022857"/>
    </source>
</evidence>
<protein>
    <submittedName>
        <fullName evidence="10">Sn-glycerol-1-phosphate dehydrogenase</fullName>
    </submittedName>
</protein>
<evidence type="ECO:0000256" key="1">
    <source>
        <dbReference type="ARBA" id="ARBA00022490"/>
    </source>
</evidence>
<evidence type="ECO:0000256" key="3">
    <source>
        <dbReference type="ARBA" id="ARBA00022723"/>
    </source>
</evidence>
<organism evidence="10 11">
    <name type="scientific">Candidatus Onthenecus intestinigallinarum</name>
    <dbReference type="NCBI Taxonomy" id="2840875"/>
    <lineage>
        <taxon>Bacteria</taxon>
        <taxon>Bacillati</taxon>
        <taxon>Bacillota</taxon>
        <taxon>Clostridia</taxon>
        <taxon>Eubacteriales</taxon>
        <taxon>Candidatus Onthenecus</taxon>
    </lineage>
</organism>
<evidence type="ECO:0000256" key="9">
    <source>
        <dbReference type="ARBA" id="ARBA00023264"/>
    </source>
</evidence>
<evidence type="ECO:0000256" key="6">
    <source>
        <dbReference type="ARBA" id="ARBA00023027"/>
    </source>
</evidence>
<evidence type="ECO:0000256" key="5">
    <source>
        <dbReference type="ARBA" id="ARBA00023002"/>
    </source>
</evidence>
<keyword evidence="1" id="KW-0963">Cytoplasm</keyword>
<keyword evidence="5" id="KW-0560">Oxidoreductase</keyword>
<keyword evidence="8" id="KW-0594">Phospholipid biosynthesis</keyword>
<dbReference type="GO" id="GO:0046872">
    <property type="term" value="F:metal ion binding"/>
    <property type="evidence" value="ECO:0007669"/>
    <property type="project" value="UniProtKB-KW"/>
</dbReference>
<reference evidence="10" key="2">
    <citation type="journal article" date="2021" name="PeerJ">
        <title>Extensive microbial diversity within the chicken gut microbiome revealed by metagenomics and culture.</title>
        <authorList>
            <person name="Gilroy R."/>
            <person name="Ravi A."/>
            <person name="Getino M."/>
            <person name="Pursley I."/>
            <person name="Horton D.L."/>
            <person name="Alikhan N.F."/>
            <person name="Baker D."/>
            <person name="Gharbi K."/>
            <person name="Hall N."/>
            <person name="Watson M."/>
            <person name="Adriaenssens E.M."/>
            <person name="Foster-Nyarko E."/>
            <person name="Jarju S."/>
            <person name="Secka A."/>
            <person name="Antonio M."/>
            <person name="Oren A."/>
            <person name="Chaudhuri R.R."/>
            <person name="La Ragione R."/>
            <person name="Hildebrand F."/>
            <person name="Pallen M.J."/>
        </authorList>
    </citation>
    <scope>NUCLEOTIDE SEQUENCE</scope>
    <source>
        <strain evidence="10">ChiSxjej2B14-6234</strain>
    </source>
</reference>
<keyword evidence="3" id="KW-0479">Metal-binding</keyword>
<reference evidence="10" key="1">
    <citation type="submission" date="2020-10" db="EMBL/GenBank/DDBJ databases">
        <authorList>
            <person name="Gilroy R."/>
        </authorList>
    </citation>
    <scope>NUCLEOTIDE SEQUENCE</scope>
    <source>
        <strain evidence="10">ChiSxjej2B14-6234</strain>
    </source>
</reference>